<dbReference type="InterPro" id="IPR051473">
    <property type="entry name" value="P2Ox-like"/>
</dbReference>
<evidence type="ECO:0000256" key="4">
    <source>
        <dbReference type="ARBA" id="ARBA00022827"/>
    </source>
</evidence>
<evidence type="ECO:0000256" key="1">
    <source>
        <dbReference type="ARBA" id="ARBA00001974"/>
    </source>
</evidence>
<keyword evidence="5" id="KW-0560">Oxidoreductase</keyword>
<sequence length="546" mass="59842">MAIIDLQSAGGATVLPVLKCDLCIVGSGPAGSTLAQELSNSGLKVVLLESGGLERKSDIDALDDIENVGRPRAKDQWSVRNRILGGSSHTWGGRCAGFDAIDFEERAWVPFSGWPIEMQDMIPYLDRSAGYLGLVVGSGFSDQRFWAIANKKPPETNVDPSLLLPFFWQFSRDDAESYPFEYMRFGRHLAARLGKNITLVTGATVQRIVATEAASAVRGLEFSTLDGRKHMLAASAIALCAGGIENARILLNSKKGNRAGLGNDRDQVGRYLMDHLRGPTAFFKLASSEAVQRRFGRYNVKGRFFRAGLRLSPDIQRREALLNCAAWLGEDIAPDDPWDALRRFAGRSPRLPRDAISLIINSGLIIRGARDYFGARNGVPRKLENLTLDCMCEQVPDANSRVTLSDRRDRLGMRLPRVDWRSHPDEARTMHRMAELVAAELARIGLPQPTLADWVRDRAEIPQSFVDVAHPTGTTRMSSDPAKSVVDANCEVHGVRGLFVSGSSVFPTAGHCNPTQMIVAMAVRLADHLKARMTRSVPAKVTANAG</sequence>
<evidence type="ECO:0000256" key="3">
    <source>
        <dbReference type="ARBA" id="ARBA00022630"/>
    </source>
</evidence>
<keyword evidence="10" id="KW-1185">Reference proteome</keyword>
<evidence type="ECO:0000313" key="10">
    <source>
        <dbReference type="Proteomes" id="UP000198939"/>
    </source>
</evidence>
<name>A0ABY1AP23_9HYPH</name>
<dbReference type="InterPro" id="IPR002938">
    <property type="entry name" value="FAD-bd"/>
</dbReference>
<evidence type="ECO:0000256" key="2">
    <source>
        <dbReference type="ARBA" id="ARBA00010790"/>
    </source>
</evidence>
<dbReference type="Pfam" id="PF01494">
    <property type="entry name" value="FAD_binding_3"/>
    <property type="match status" value="1"/>
</dbReference>
<proteinExistence type="inferred from homology"/>
<feature type="domain" description="Glucose-methanol-choline oxidoreductase C-terminal" evidence="8">
    <location>
        <begin position="396"/>
        <end position="522"/>
    </location>
</feature>
<dbReference type="InterPro" id="IPR036188">
    <property type="entry name" value="FAD/NAD-bd_sf"/>
</dbReference>
<evidence type="ECO:0000259" key="6">
    <source>
        <dbReference type="Pfam" id="PF00732"/>
    </source>
</evidence>
<feature type="domain" description="Glucose-methanol-choline oxidoreductase N-terminal" evidence="6">
    <location>
        <begin position="189"/>
        <end position="276"/>
    </location>
</feature>
<comment type="similarity">
    <text evidence="2">Belongs to the GMC oxidoreductase family.</text>
</comment>
<dbReference type="EMBL" id="FOCV01000015">
    <property type="protein sequence ID" value="SEO32532.1"/>
    <property type="molecule type" value="Genomic_DNA"/>
</dbReference>
<dbReference type="PANTHER" id="PTHR42784:SF1">
    <property type="entry name" value="PYRANOSE 2-OXIDASE"/>
    <property type="match status" value="1"/>
</dbReference>
<dbReference type="Pfam" id="PF05199">
    <property type="entry name" value="GMC_oxred_C"/>
    <property type="match status" value="1"/>
</dbReference>
<dbReference type="PANTHER" id="PTHR42784">
    <property type="entry name" value="PYRANOSE 2-OXIDASE"/>
    <property type="match status" value="1"/>
</dbReference>
<evidence type="ECO:0000259" key="7">
    <source>
        <dbReference type="Pfam" id="PF01494"/>
    </source>
</evidence>
<dbReference type="Pfam" id="PF00732">
    <property type="entry name" value="GMC_oxred_N"/>
    <property type="match status" value="1"/>
</dbReference>
<gene>
    <name evidence="9" type="ORF">SAMN05216228_101562</name>
</gene>
<dbReference type="Gene3D" id="3.50.50.60">
    <property type="entry name" value="FAD/NAD(P)-binding domain"/>
    <property type="match status" value="2"/>
</dbReference>
<accession>A0ABY1AP23</accession>
<keyword evidence="4" id="KW-0274">FAD</keyword>
<evidence type="ECO:0000256" key="5">
    <source>
        <dbReference type="ARBA" id="ARBA00023002"/>
    </source>
</evidence>
<organism evidence="9 10">
    <name type="scientific">Rhizobium tibeticum</name>
    <dbReference type="NCBI Taxonomy" id="501024"/>
    <lineage>
        <taxon>Bacteria</taxon>
        <taxon>Pseudomonadati</taxon>
        <taxon>Pseudomonadota</taxon>
        <taxon>Alphaproteobacteria</taxon>
        <taxon>Hyphomicrobiales</taxon>
        <taxon>Rhizobiaceae</taxon>
        <taxon>Rhizobium/Agrobacterium group</taxon>
        <taxon>Rhizobium</taxon>
    </lineage>
</organism>
<comment type="cofactor">
    <cofactor evidence="1">
        <name>FAD</name>
        <dbReference type="ChEBI" id="CHEBI:57692"/>
    </cofactor>
</comment>
<evidence type="ECO:0000313" key="9">
    <source>
        <dbReference type="EMBL" id="SEO32532.1"/>
    </source>
</evidence>
<dbReference type="Proteomes" id="UP000198939">
    <property type="component" value="Unassembled WGS sequence"/>
</dbReference>
<dbReference type="SUPFAM" id="SSF51905">
    <property type="entry name" value="FAD/NAD(P)-binding domain"/>
    <property type="match status" value="1"/>
</dbReference>
<dbReference type="InterPro" id="IPR000172">
    <property type="entry name" value="GMC_OxRdtase_N"/>
</dbReference>
<protein>
    <submittedName>
        <fullName evidence="9">Choline dehydrogenase</fullName>
    </submittedName>
</protein>
<feature type="domain" description="FAD-binding" evidence="7">
    <location>
        <begin position="20"/>
        <end position="50"/>
    </location>
</feature>
<dbReference type="InterPro" id="IPR007867">
    <property type="entry name" value="GMC_OxRtase_C"/>
</dbReference>
<evidence type="ECO:0000259" key="8">
    <source>
        <dbReference type="Pfam" id="PF05199"/>
    </source>
</evidence>
<reference evidence="9 10" key="1">
    <citation type="submission" date="2016-10" db="EMBL/GenBank/DDBJ databases">
        <authorList>
            <person name="Varghese N."/>
            <person name="Submissions S."/>
        </authorList>
    </citation>
    <scope>NUCLEOTIDE SEQUENCE [LARGE SCALE GENOMIC DNA]</scope>
    <source>
        <strain evidence="9 10">CGMCC 1.7071</strain>
    </source>
</reference>
<keyword evidence="3" id="KW-0285">Flavoprotein</keyword>
<comment type="caution">
    <text evidence="9">The sequence shown here is derived from an EMBL/GenBank/DDBJ whole genome shotgun (WGS) entry which is preliminary data.</text>
</comment>